<feature type="chain" id="PRO_5043646030" evidence="8">
    <location>
        <begin position="37"/>
        <end position="600"/>
    </location>
</feature>
<feature type="active site" description="Charge relay system" evidence="5">
    <location>
        <position position="68"/>
    </location>
</feature>
<reference evidence="10 11" key="1">
    <citation type="submission" date="2019-07" db="EMBL/GenBank/DDBJ databases">
        <authorList>
            <person name="Chang H.-W."/>
            <person name="Raman A."/>
            <person name="Venkatesh S."/>
            <person name="Gehrig J."/>
        </authorList>
    </citation>
    <scope>NUCLEOTIDE SEQUENCE [LARGE SCALE GENOMIC DNA]</scope>
    <source>
        <strain evidence="10">Bifidobacterium_pseudocatenulatum_LFYP_29</strain>
    </source>
</reference>
<feature type="active site" description="Charge relay system" evidence="5">
    <location>
        <position position="312"/>
    </location>
</feature>
<dbReference type="Pfam" id="PF00082">
    <property type="entry name" value="Peptidase_S8"/>
    <property type="match status" value="1"/>
</dbReference>
<evidence type="ECO:0000256" key="7">
    <source>
        <dbReference type="SAM" id="Phobius"/>
    </source>
</evidence>
<evidence type="ECO:0000256" key="8">
    <source>
        <dbReference type="SAM" id="SignalP"/>
    </source>
</evidence>
<dbReference type="GO" id="GO:0004252">
    <property type="term" value="F:serine-type endopeptidase activity"/>
    <property type="evidence" value="ECO:0007669"/>
    <property type="project" value="UniProtKB-UniRule"/>
</dbReference>
<feature type="compositionally biased region" description="Low complexity" evidence="6">
    <location>
        <begin position="573"/>
        <end position="583"/>
    </location>
</feature>
<gene>
    <name evidence="10" type="primary">epr</name>
    <name evidence="10" type="ORF">BPLFYP29_00159</name>
</gene>
<dbReference type="InterPro" id="IPR000209">
    <property type="entry name" value="Peptidase_S8/S53_dom"/>
</dbReference>
<feature type="signal peptide" evidence="8">
    <location>
        <begin position="1"/>
        <end position="36"/>
    </location>
</feature>
<feature type="active site" description="Charge relay system" evidence="5">
    <location>
        <position position="126"/>
    </location>
</feature>
<name>A0AAX3IZ02_BIFPS</name>
<evidence type="ECO:0000256" key="6">
    <source>
        <dbReference type="SAM" id="MobiDB-lite"/>
    </source>
</evidence>
<feature type="domain" description="Peptidase S8/S53" evidence="9">
    <location>
        <begin position="59"/>
        <end position="351"/>
    </location>
</feature>
<evidence type="ECO:0000256" key="1">
    <source>
        <dbReference type="ARBA" id="ARBA00011073"/>
    </source>
</evidence>
<accession>A0AAX3IZ02</accession>
<dbReference type="Proteomes" id="UP000331308">
    <property type="component" value="Unassembled WGS sequence"/>
</dbReference>
<dbReference type="PROSITE" id="PS51257">
    <property type="entry name" value="PROKAR_LIPOPROTEIN"/>
    <property type="match status" value="1"/>
</dbReference>
<dbReference type="RefSeq" id="WP_144140039.1">
    <property type="nucleotide sequence ID" value="NZ_CABHOD010000015.1"/>
</dbReference>
<comment type="caution">
    <text evidence="10">The sequence shown here is derived from an EMBL/GenBank/DDBJ whole genome shotgun (WGS) entry which is preliminary data.</text>
</comment>
<dbReference type="InterPro" id="IPR051048">
    <property type="entry name" value="Peptidase_S8/S53_subtilisin"/>
</dbReference>
<dbReference type="SUPFAM" id="SSF52743">
    <property type="entry name" value="Subtilisin-like"/>
    <property type="match status" value="1"/>
</dbReference>
<evidence type="ECO:0000256" key="4">
    <source>
        <dbReference type="ARBA" id="ARBA00022825"/>
    </source>
</evidence>
<keyword evidence="8" id="KW-0732">Signal</keyword>
<dbReference type="PRINTS" id="PR00723">
    <property type="entry name" value="SUBTILISIN"/>
</dbReference>
<dbReference type="InterPro" id="IPR015500">
    <property type="entry name" value="Peptidase_S8_subtilisin-rel"/>
</dbReference>
<dbReference type="GO" id="GO:0006508">
    <property type="term" value="P:proteolysis"/>
    <property type="evidence" value="ECO:0007669"/>
    <property type="project" value="UniProtKB-KW"/>
</dbReference>
<feature type="transmembrane region" description="Helical" evidence="7">
    <location>
        <begin position="494"/>
        <end position="518"/>
    </location>
</feature>
<keyword evidence="7" id="KW-0812">Transmembrane</keyword>
<dbReference type="Gene3D" id="3.40.50.200">
    <property type="entry name" value="Peptidase S8/S53 domain"/>
    <property type="match status" value="1"/>
</dbReference>
<keyword evidence="7" id="KW-0472">Membrane</keyword>
<organism evidence="10 11">
    <name type="scientific">Bifidobacterium pseudocatenulatum</name>
    <dbReference type="NCBI Taxonomy" id="28026"/>
    <lineage>
        <taxon>Bacteria</taxon>
        <taxon>Bacillati</taxon>
        <taxon>Actinomycetota</taxon>
        <taxon>Actinomycetes</taxon>
        <taxon>Bifidobacteriales</taxon>
        <taxon>Bifidobacteriaceae</taxon>
        <taxon>Bifidobacterium</taxon>
    </lineage>
</organism>
<comment type="similarity">
    <text evidence="1 5">Belongs to the peptidase S8 family.</text>
</comment>
<dbReference type="InterPro" id="IPR036852">
    <property type="entry name" value="Peptidase_S8/S53_dom_sf"/>
</dbReference>
<keyword evidence="7" id="KW-1133">Transmembrane helix</keyword>
<feature type="region of interest" description="Disordered" evidence="6">
    <location>
        <begin position="573"/>
        <end position="600"/>
    </location>
</feature>
<evidence type="ECO:0000259" key="9">
    <source>
        <dbReference type="Pfam" id="PF00082"/>
    </source>
</evidence>
<evidence type="ECO:0000256" key="5">
    <source>
        <dbReference type="PROSITE-ProRule" id="PRU01240"/>
    </source>
</evidence>
<evidence type="ECO:0000256" key="3">
    <source>
        <dbReference type="ARBA" id="ARBA00022801"/>
    </source>
</evidence>
<dbReference type="PROSITE" id="PS51892">
    <property type="entry name" value="SUBTILASE"/>
    <property type="match status" value="1"/>
</dbReference>
<sequence>MTRDLCASHVRKVRGVVSALAAVLACVGLCVPSAVASDGVDWRVDGMGVRDAWASGITGKGVKVAVLDNQIVSDYPALAGADVSYKLVTEGGQPCYLETGDGSVSSEPVSTDDPTVLSSSGYMMTHGTHMVSLIAGNGSGWDGGSGIQGIASRASVIAYMLDADSKGNLGELNMPLACRTQNNESTVQTIGPSVRDAVDSGARIINMSFGYGDVSDAIFRDYMLYALRHGVVMVSGRSNGSWAGLYDLVGAPGTTDYFPGVVTVNAVDSAGNLQESSDVMDGNVSVLSPGVGVPSYRSTDSREMDLTGGGTSTAAANLSAYLALVMQRWPDATGNQILQSLIRNTKGNASGGPKLDPEHKRGFGIVDPGKLLSVDPTRYPDVNPLLEWAVKTSGEHEETKGMYEYPSPLGRNGVADTDVFSPNGERISVTVEASLVGRELQRQQAAWEKVESCRADGGSDCMKYSSTATADEEDGKVAGDMASDASGSSVVPSWVVPVVLAGAGVLVLAGVVLAAVLVRRMRRARDAGRAVPVGTVGGAGVPPVPYGVAPSYGGPAARSAPVAGSYPNAGAPAGYAYPPTQAGNGQVGQHVPQPPLPPRQ</sequence>
<dbReference type="EC" id="3.4.21.-" evidence="10"/>
<evidence type="ECO:0000313" key="10">
    <source>
        <dbReference type="EMBL" id="VUX65662.1"/>
    </source>
</evidence>
<evidence type="ECO:0000256" key="2">
    <source>
        <dbReference type="ARBA" id="ARBA00022670"/>
    </source>
</evidence>
<keyword evidence="4 5" id="KW-0720">Serine protease</keyword>
<protein>
    <submittedName>
        <fullName evidence="10">Minor extracellular protease Epr</fullName>
        <ecNumber evidence="10">3.4.21.-</ecNumber>
    </submittedName>
</protein>
<evidence type="ECO:0000313" key="11">
    <source>
        <dbReference type="Proteomes" id="UP000331308"/>
    </source>
</evidence>
<dbReference type="PANTHER" id="PTHR43399:SF4">
    <property type="entry name" value="CELL WALL-ASSOCIATED PROTEASE"/>
    <property type="match status" value="1"/>
</dbReference>
<dbReference type="EMBL" id="CABHOD010000015">
    <property type="protein sequence ID" value="VUX65662.1"/>
    <property type="molecule type" value="Genomic_DNA"/>
</dbReference>
<dbReference type="AlphaFoldDB" id="A0AAX3IZ02"/>
<keyword evidence="3 5" id="KW-0378">Hydrolase</keyword>
<proteinExistence type="inferred from homology"/>
<keyword evidence="2 5" id="KW-0645">Protease</keyword>
<dbReference type="PANTHER" id="PTHR43399">
    <property type="entry name" value="SUBTILISIN-RELATED"/>
    <property type="match status" value="1"/>
</dbReference>